<evidence type="ECO:0000313" key="3">
    <source>
        <dbReference type="EMBL" id="KAK4765171.1"/>
    </source>
</evidence>
<dbReference type="Proteomes" id="UP001346149">
    <property type="component" value="Unassembled WGS sequence"/>
</dbReference>
<comment type="similarity">
    <text evidence="1">Belongs to the DRM1/ARP family.</text>
</comment>
<name>A0AAN7KJH3_TRANT</name>
<reference evidence="3 4" key="1">
    <citation type="journal article" date="2023" name="Hortic Res">
        <title>Pangenome of water caltrop reveals structural variations and asymmetric subgenome divergence after allopolyploidization.</title>
        <authorList>
            <person name="Zhang X."/>
            <person name="Chen Y."/>
            <person name="Wang L."/>
            <person name="Yuan Y."/>
            <person name="Fang M."/>
            <person name="Shi L."/>
            <person name="Lu R."/>
            <person name="Comes H.P."/>
            <person name="Ma Y."/>
            <person name="Chen Y."/>
            <person name="Huang G."/>
            <person name="Zhou Y."/>
            <person name="Zheng Z."/>
            <person name="Qiu Y."/>
        </authorList>
    </citation>
    <scope>NUCLEOTIDE SEQUENCE [LARGE SCALE GENOMIC DNA]</scope>
    <source>
        <strain evidence="3">F231</strain>
    </source>
</reference>
<feature type="compositionally biased region" description="Basic and acidic residues" evidence="2">
    <location>
        <begin position="81"/>
        <end position="93"/>
    </location>
</feature>
<evidence type="ECO:0000313" key="4">
    <source>
        <dbReference type="Proteomes" id="UP001346149"/>
    </source>
</evidence>
<keyword evidence="4" id="KW-1185">Reference proteome</keyword>
<protein>
    <submittedName>
        <fullName evidence="3">Uncharacterized protein</fullName>
    </submittedName>
</protein>
<dbReference type="EMBL" id="JAXQNO010000023">
    <property type="protein sequence ID" value="KAK4765171.1"/>
    <property type="molecule type" value="Genomic_DNA"/>
</dbReference>
<feature type="region of interest" description="Disordered" evidence="2">
    <location>
        <begin position="54"/>
        <end position="99"/>
    </location>
</feature>
<dbReference type="AlphaFoldDB" id="A0AAN7KJH3"/>
<dbReference type="PANTHER" id="PTHR33565:SF20">
    <property type="entry name" value="DORMANCY-ASSOCIATED PROTEIN HOMOLOG 4"/>
    <property type="match status" value="1"/>
</dbReference>
<dbReference type="PANTHER" id="PTHR33565">
    <property type="entry name" value="DORMANCY-ASSOCIATED PROTEIN 1"/>
    <property type="match status" value="1"/>
</dbReference>
<evidence type="ECO:0000256" key="1">
    <source>
        <dbReference type="ARBA" id="ARBA00010502"/>
    </source>
</evidence>
<proteinExistence type="inferred from homology"/>
<sequence length="109" mass="11767">MGFLENLWDDTLAGPAPARLRKLTPPPLPVHGAEGVRVVLVTRSITVVTTTPSYSLLPSTSTEPLSPGTPSADFSSKLSPRKPDTEPSQRAEPRSPTAYDWIMISALDR</sequence>
<comment type="caution">
    <text evidence="3">The sequence shown here is derived from an EMBL/GenBank/DDBJ whole genome shotgun (WGS) entry which is preliminary data.</text>
</comment>
<organism evidence="3 4">
    <name type="scientific">Trapa natans</name>
    <name type="common">Water chestnut</name>
    <dbReference type="NCBI Taxonomy" id="22666"/>
    <lineage>
        <taxon>Eukaryota</taxon>
        <taxon>Viridiplantae</taxon>
        <taxon>Streptophyta</taxon>
        <taxon>Embryophyta</taxon>
        <taxon>Tracheophyta</taxon>
        <taxon>Spermatophyta</taxon>
        <taxon>Magnoliopsida</taxon>
        <taxon>eudicotyledons</taxon>
        <taxon>Gunneridae</taxon>
        <taxon>Pentapetalae</taxon>
        <taxon>rosids</taxon>
        <taxon>malvids</taxon>
        <taxon>Myrtales</taxon>
        <taxon>Lythraceae</taxon>
        <taxon>Trapa</taxon>
    </lineage>
</organism>
<accession>A0AAN7KJH3</accession>
<feature type="compositionally biased region" description="Low complexity" evidence="2">
    <location>
        <begin position="54"/>
        <end position="71"/>
    </location>
</feature>
<gene>
    <name evidence="3" type="ORF">SAY86_026261</name>
</gene>
<dbReference type="InterPro" id="IPR008406">
    <property type="entry name" value="DRM/ARP"/>
</dbReference>
<evidence type="ECO:0000256" key="2">
    <source>
        <dbReference type="SAM" id="MobiDB-lite"/>
    </source>
</evidence>